<evidence type="ECO:0000256" key="1">
    <source>
        <dbReference type="ARBA" id="ARBA00010111"/>
    </source>
</evidence>
<keyword evidence="2" id="KW-0689">Ribosomal protein</keyword>
<dbReference type="AlphaFoldDB" id="A0A067GR66"/>
<dbReference type="EMBL" id="KK784879">
    <property type="protein sequence ID" value="KDO77826.1"/>
    <property type="molecule type" value="Genomic_DNA"/>
</dbReference>
<dbReference type="GO" id="GO:0003735">
    <property type="term" value="F:structural constituent of ribosome"/>
    <property type="evidence" value="ECO:0007669"/>
    <property type="project" value="InterPro"/>
</dbReference>
<dbReference type="InterPro" id="IPR000271">
    <property type="entry name" value="Ribosomal_bL34"/>
</dbReference>
<dbReference type="PANTHER" id="PTHR14503:SF4">
    <property type="entry name" value="LARGE RIBOSOMAL SUBUNIT PROTEIN BL34M"/>
    <property type="match status" value="1"/>
</dbReference>
<dbReference type="PANTHER" id="PTHR14503">
    <property type="entry name" value="MITOCHONDRIAL RIBOSOMAL PROTEIN 34 FAMILY MEMBER"/>
    <property type="match status" value="1"/>
</dbReference>
<dbReference type="Proteomes" id="UP000027120">
    <property type="component" value="Unassembled WGS sequence"/>
</dbReference>
<gene>
    <name evidence="4" type="ORF">CISIN_1g029110mg</name>
</gene>
<comment type="similarity">
    <text evidence="1">Belongs to the bacterial ribosomal protein bL34 family.</text>
</comment>
<evidence type="ECO:0000313" key="5">
    <source>
        <dbReference type="Proteomes" id="UP000027120"/>
    </source>
</evidence>
<dbReference type="STRING" id="2711.A0A067GR66"/>
<evidence type="ECO:0000256" key="2">
    <source>
        <dbReference type="ARBA" id="ARBA00022980"/>
    </source>
</evidence>
<organism evidence="4 5">
    <name type="scientific">Citrus sinensis</name>
    <name type="common">Sweet orange</name>
    <name type="synonym">Citrus aurantium var. sinensis</name>
    <dbReference type="NCBI Taxonomy" id="2711"/>
    <lineage>
        <taxon>Eukaryota</taxon>
        <taxon>Viridiplantae</taxon>
        <taxon>Streptophyta</taxon>
        <taxon>Embryophyta</taxon>
        <taxon>Tracheophyta</taxon>
        <taxon>Spermatophyta</taxon>
        <taxon>Magnoliopsida</taxon>
        <taxon>eudicotyledons</taxon>
        <taxon>Gunneridae</taxon>
        <taxon>Pentapetalae</taxon>
        <taxon>rosids</taxon>
        <taxon>malvids</taxon>
        <taxon>Sapindales</taxon>
        <taxon>Rutaceae</taxon>
        <taxon>Aurantioideae</taxon>
        <taxon>Citrus</taxon>
    </lineage>
</organism>
<evidence type="ECO:0008006" key="6">
    <source>
        <dbReference type="Google" id="ProtNLM"/>
    </source>
</evidence>
<dbReference type="Gene3D" id="1.10.287.3980">
    <property type="match status" value="1"/>
</dbReference>
<dbReference type="GO" id="GO:0006412">
    <property type="term" value="P:translation"/>
    <property type="evidence" value="ECO:0007669"/>
    <property type="project" value="InterPro"/>
</dbReference>
<dbReference type="GO" id="GO:0005762">
    <property type="term" value="C:mitochondrial large ribosomal subunit"/>
    <property type="evidence" value="ECO:0000318"/>
    <property type="project" value="GO_Central"/>
</dbReference>
<evidence type="ECO:0000256" key="3">
    <source>
        <dbReference type="ARBA" id="ARBA00023274"/>
    </source>
</evidence>
<dbReference type="HAMAP" id="MF_00391">
    <property type="entry name" value="Ribosomal_bL34"/>
    <property type="match status" value="1"/>
</dbReference>
<accession>A0A067GR66</accession>
<protein>
    <recommendedName>
        <fullName evidence="6">50S ribosomal protein L34, chloroplastic</fullName>
    </recommendedName>
</protein>
<keyword evidence="5" id="KW-1185">Reference proteome</keyword>
<dbReference type="SMR" id="A0A067GR66"/>
<evidence type="ECO:0000313" key="4">
    <source>
        <dbReference type="EMBL" id="KDO77826.1"/>
    </source>
</evidence>
<name>A0A067GR66_CITSI</name>
<sequence>MASLSITTSIPPPWLTSKSTHHSRRIPSASLILRTGRSSVSVNVAGNNSSPSRPGLLHCSFVSSSLCSSAFHSAFSGLSLGLDFNSNAGVRKEKRQGLVVRAGKAALCQTKRNRSRKSLARTHGFRRRMRTTSGRAILKRRRAKGRDQVVEISTFQLRNHLFNGCNIAVINEARNCLLRRIAKQETFMVCDRPFHLFFK</sequence>
<dbReference type="Pfam" id="PF00468">
    <property type="entry name" value="Ribosomal_L34"/>
    <property type="match status" value="1"/>
</dbReference>
<reference evidence="4 5" key="1">
    <citation type="submission" date="2014-04" db="EMBL/GenBank/DDBJ databases">
        <authorList>
            <consortium name="International Citrus Genome Consortium"/>
            <person name="Gmitter F."/>
            <person name="Chen C."/>
            <person name="Farmerie W."/>
            <person name="Harkins T."/>
            <person name="Desany B."/>
            <person name="Mohiuddin M."/>
            <person name="Kodira C."/>
            <person name="Borodovsky M."/>
            <person name="Lomsadze A."/>
            <person name="Burns P."/>
            <person name="Jenkins J."/>
            <person name="Prochnik S."/>
            <person name="Shu S."/>
            <person name="Chapman J."/>
            <person name="Pitluck S."/>
            <person name="Schmutz J."/>
            <person name="Rokhsar D."/>
        </authorList>
    </citation>
    <scope>NUCLEOTIDE SEQUENCE</scope>
</reference>
<proteinExistence type="inferred from homology"/>
<keyword evidence="3" id="KW-0687">Ribonucleoprotein</keyword>